<comment type="caution">
    <text evidence="8">The sequence shown here is derived from an EMBL/GenBank/DDBJ whole genome shotgun (WGS) entry which is preliminary data.</text>
</comment>
<accession>A0AA88YCA4</accession>
<evidence type="ECO:0000256" key="5">
    <source>
        <dbReference type="ARBA" id="ARBA00023180"/>
    </source>
</evidence>
<sequence>MKLAVVVVLCAATAQALSRDNWANVPNPCKNNPQNIVYFAHPRDTSKFIQCDAMGQMYIIQCPENTIFSSATRSCVAPVTTAAPVKTDGSNPCTAQNLAAGNNYFAIKNDPSHFIECGPDGLVNILPCPDRLVWDETRYSCVYKSTLAGGARPTSSTGDLTSAGLKNPCDGQHITANHSLFFSHPDPSKFIECGIAGDAYVLTCPSGLIWNQYNTTCVSPYASSLVIQGN</sequence>
<evidence type="ECO:0000313" key="8">
    <source>
        <dbReference type="EMBL" id="KAK3102028.1"/>
    </source>
</evidence>
<dbReference type="InterPro" id="IPR051940">
    <property type="entry name" value="Chitin_bind-dev_reg"/>
</dbReference>
<dbReference type="SUPFAM" id="SSF57625">
    <property type="entry name" value="Invertebrate chitin-binding proteins"/>
    <property type="match status" value="3"/>
</dbReference>
<evidence type="ECO:0000259" key="7">
    <source>
        <dbReference type="PROSITE" id="PS50940"/>
    </source>
</evidence>
<dbReference type="PANTHER" id="PTHR23301">
    <property type="entry name" value="CHITIN BINDING PERITROPHIN-A"/>
    <property type="match status" value="1"/>
</dbReference>
<evidence type="ECO:0000256" key="6">
    <source>
        <dbReference type="SAM" id="SignalP"/>
    </source>
</evidence>
<dbReference type="InterPro" id="IPR002557">
    <property type="entry name" value="Chitin-bd_dom"/>
</dbReference>
<dbReference type="EMBL" id="VSWD01000005">
    <property type="protein sequence ID" value="KAK3102028.1"/>
    <property type="molecule type" value="Genomic_DNA"/>
</dbReference>
<feature type="chain" id="PRO_5041680730" description="Chitin-binding type-2 domain-containing protein" evidence="6">
    <location>
        <begin position="19"/>
        <end position="230"/>
    </location>
</feature>
<keyword evidence="1" id="KW-0147">Chitin-binding</keyword>
<dbReference type="PANTHER" id="PTHR23301:SF0">
    <property type="entry name" value="CHITIN-BINDING TYPE-2 DOMAIN-CONTAINING PROTEIN-RELATED"/>
    <property type="match status" value="1"/>
</dbReference>
<keyword evidence="9" id="KW-1185">Reference proteome</keyword>
<keyword evidence="5" id="KW-0325">Glycoprotein</keyword>
<dbReference type="PROSITE" id="PS50940">
    <property type="entry name" value="CHIT_BIND_II"/>
    <property type="match status" value="1"/>
</dbReference>
<reference evidence="8" key="1">
    <citation type="submission" date="2019-08" db="EMBL/GenBank/DDBJ databases">
        <title>The improved chromosome-level genome for the pearl oyster Pinctada fucata martensii using PacBio sequencing and Hi-C.</title>
        <authorList>
            <person name="Zheng Z."/>
        </authorList>
    </citation>
    <scope>NUCLEOTIDE SEQUENCE</scope>
    <source>
        <strain evidence="8">ZZ-2019</strain>
        <tissue evidence="8">Adductor muscle</tissue>
    </source>
</reference>
<evidence type="ECO:0000256" key="1">
    <source>
        <dbReference type="ARBA" id="ARBA00022669"/>
    </source>
</evidence>
<dbReference type="GO" id="GO:0008061">
    <property type="term" value="F:chitin binding"/>
    <property type="evidence" value="ECO:0007669"/>
    <property type="project" value="UniProtKB-KW"/>
</dbReference>
<keyword evidence="2 6" id="KW-0732">Signal</keyword>
<organism evidence="8 9">
    <name type="scientific">Pinctada imbricata</name>
    <name type="common">Atlantic pearl-oyster</name>
    <name type="synonym">Pinctada martensii</name>
    <dbReference type="NCBI Taxonomy" id="66713"/>
    <lineage>
        <taxon>Eukaryota</taxon>
        <taxon>Metazoa</taxon>
        <taxon>Spiralia</taxon>
        <taxon>Lophotrochozoa</taxon>
        <taxon>Mollusca</taxon>
        <taxon>Bivalvia</taxon>
        <taxon>Autobranchia</taxon>
        <taxon>Pteriomorphia</taxon>
        <taxon>Pterioida</taxon>
        <taxon>Pterioidea</taxon>
        <taxon>Pteriidae</taxon>
        <taxon>Pinctada</taxon>
    </lineage>
</organism>
<dbReference type="GO" id="GO:0005576">
    <property type="term" value="C:extracellular region"/>
    <property type="evidence" value="ECO:0007669"/>
    <property type="project" value="InterPro"/>
</dbReference>
<evidence type="ECO:0000313" key="9">
    <source>
        <dbReference type="Proteomes" id="UP001186944"/>
    </source>
</evidence>
<evidence type="ECO:0000256" key="4">
    <source>
        <dbReference type="ARBA" id="ARBA00023157"/>
    </source>
</evidence>
<evidence type="ECO:0000256" key="2">
    <source>
        <dbReference type="ARBA" id="ARBA00022729"/>
    </source>
</evidence>
<gene>
    <name evidence="8" type="ORF">FSP39_008215</name>
</gene>
<protein>
    <recommendedName>
        <fullName evidence="7">Chitin-binding type-2 domain-containing protein</fullName>
    </recommendedName>
</protein>
<dbReference type="Gene3D" id="2.170.140.10">
    <property type="entry name" value="Chitin binding domain"/>
    <property type="match status" value="3"/>
</dbReference>
<dbReference type="InterPro" id="IPR036508">
    <property type="entry name" value="Chitin-bd_dom_sf"/>
</dbReference>
<feature type="domain" description="Chitin-binding type-2" evidence="7">
    <location>
        <begin position="26"/>
        <end position="95"/>
    </location>
</feature>
<dbReference type="Pfam" id="PF01607">
    <property type="entry name" value="CBM_14"/>
    <property type="match status" value="3"/>
</dbReference>
<dbReference type="Proteomes" id="UP001186944">
    <property type="component" value="Unassembled WGS sequence"/>
</dbReference>
<feature type="signal peptide" evidence="6">
    <location>
        <begin position="1"/>
        <end position="18"/>
    </location>
</feature>
<proteinExistence type="predicted"/>
<dbReference type="AlphaFoldDB" id="A0AA88YCA4"/>
<keyword evidence="3" id="KW-0677">Repeat</keyword>
<evidence type="ECO:0000256" key="3">
    <source>
        <dbReference type="ARBA" id="ARBA00022737"/>
    </source>
</evidence>
<name>A0AA88YCA4_PINIB</name>
<keyword evidence="4" id="KW-1015">Disulfide bond</keyword>
<dbReference type="SMART" id="SM00494">
    <property type="entry name" value="ChtBD2"/>
    <property type="match status" value="3"/>
</dbReference>